<dbReference type="Pfam" id="PF07993">
    <property type="entry name" value="NAD_binding_4"/>
    <property type="match status" value="1"/>
</dbReference>
<evidence type="ECO:0000313" key="3">
    <source>
        <dbReference type="Proteomes" id="UP000247978"/>
    </source>
</evidence>
<dbReference type="PANTHER" id="PTHR11011">
    <property type="entry name" value="MALE STERILITY PROTEIN 2-RELATED"/>
    <property type="match status" value="1"/>
</dbReference>
<dbReference type="EMBL" id="QJJQ01000011">
    <property type="protein sequence ID" value="PXW85283.1"/>
    <property type="molecule type" value="Genomic_DNA"/>
</dbReference>
<evidence type="ECO:0000259" key="1">
    <source>
        <dbReference type="Pfam" id="PF07993"/>
    </source>
</evidence>
<keyword evidence="3" id="KW-1185">Reference proteome</keyword>
<comment type="caution">
    <text evidence="2">The sequence shown here is derived from an EMBL/GenBank/DDBJ whole genome shotgun (WGS) entry which is preliminary data.</text>
</comment>
<feature type="domain" description="Thioester reductase (TE)" evidence="1">
    <location>
        <begin position="7"/>
        <end position="244"/>
    </location>
</feature>
<evidence type="ECO:0000313" key="2">
    <source>
        <dbReference type="EMBL" id="PXW85283.1"/>
    </source>
</evidence>
<dbReference type="AlphaFoldDB" id="A0A2V3VTP7"/>
<sequence length="367" mass="42561">MKKTLFLTGYPGFLASYLIRQLIQDHRHSISHIYLLVLANEKGKAQTEINYYVKKAALPKDFFTLIVGDITKESLAIDELNQKKLQNNVTHVFHLAAIYDLAVPKKIAQLVNVHGTKCVNDWVQSLPHLERYIYFSTAYVSGKREGRIYEHELEKGQTFRNHYEQTKFEAEVLVEKRKPYVPTTIIRPGIVKGHSKTGETIKFDGLYFMLHFYDKLKHLPMLPYMKAKKPPEGNFVSSDYVLKATSFLAMNPIGEGKTYHLTDPNPYNTDELQKMIAELYIGRTPKGTIPVSFVKLWLSFSPIRKWLKVEEEAMDYFTIHSSYDSSQAQADLKEANIDCPDLQETLHPMIDFYRKYKDDRSKHIDIQ</sequence>
<proteinExistence type="predicted"/>
<dbReference type="InterPro" id="IPR036291">
    <property type="entry name" value="NAD(P)-bd_dom_sf"/>
</dbReference>
<organism evidence="2 3">
    <name type="scientific">Pseudogracilibacillus auburnensis</name>
    <dbReference type="NCBI Taxonomy" id="1494959"/>
    <lineage>
        <taxon>Bacteria</taxon>
        <taxon>Bacillati</taxon>
        <taxon>Bacillota</taxon>
        <taxon>Bacilli</taxon>
        <taxon>Bacillales</taxon>
        <taxon>Bacillaceae</taxon>
        <taxon>Pseudogracilibacillus</taxon>
    </lineage>
</organism>
<dbReference type="OrthoDB" id="9807212at2"/>
<name>A0A2V3VTP7_9BACI</name>
<dbReference type="Gene3D" id="3.40.50.720">
    <property type="entry name" value="NAD(P)-binding Rossmann-like Domain"/>
    <property type="match status" value="1"/>
</dbReference>
<dbReference type="InterPro" id="IPR026055">
    <property type="entry name" value="FAR"/>
</dbReference>
<dbReference type="Proteomes" id="UP000247978">
    <property type="component" value="Unassembled WGS sequence"/>
</dbReference>
<dbReference type="RefSeq" id="WP_110396200.1">
    <property type="nucleotide sequence ID" value="NZ_JADIJL010000024.1"/>
</dbReference>
<dbReference type="GO" id="GO:0080019">
    <property type="term" value="F:alcohol-forming very long-chain fatty acyl-CoA reductase activity"/>
    <property type="evidence" value="ECO:0007669"/>
    <property type="project" value="InterPro"/>
</dbReference>
<gene>
    <name evidence="2" type="ORF">DFR56_11151</name>
</gene>
<dbReference type="SUPFAM" id="SSF51735">
    <property type="entry name" value="NAD(P)-binding Rossmann-fold domains"/>
    <property type="match status" value="1"/>
</dbReference>
<protein>
    <submittedName>
        <fullName evidence="2">Thioester reductase-like protein</fullName>
    </submittedName>
</protein>
<accession>A0A2V3VTP7</accession>
<dbReference type="InterPro" id="IPR013120">
    <property type="entry name" value="FAR_NAD-bd"/>
</dbReference>
<dbReference type="CDD" id="cd05263">
    <property type="entry name" value="MupV_like_SDR_e"/>
    <property type="match status" value="1"/>
</dbReference>
<reference evidence="2 3" key="1">
    <citation type="submission" date="2018-05" db="EMBL/GenBank/DDBJ databases">
        <title>Genomic Encyclopedia of Type Strains, Phase IV (KMG-IV): sequencing the most valuable type-strain genomes for metagenomic binning, comparative biology and taxonomic classification.</title>
        <authorList>
            <person name="Goeker M."/>
        </authorList>
    </citation>
    <scope>NUCLEOTIDE SEQUENCE [LARGE SCALE GENOMIC DNA]</scope>
    <source>
        <strain evidence="2 3">DSM 28556</strain>
    </source>
</reference>